<dbReference type="Gene3D" id="3.30.750.24">
    <property type="entry name" value="STAS domain"/>
    <property type="match status" value="1"/>
</dbReference>
<evidence type="ECO:0000313" key="3">
    <source>
        <dbReference type="EMBL" id="SES74163.1"/>
    </source>
</evidence>
<organism evidence="3 4">
    <name type="scientific">Geodermatophilus poikilotrophus</name>
    <dbReference type="NCBI Taxonomy" id="1333667"/>
    <lineage>
        <taxon>Bacteria</taxon>
        <taxon>Bacillati</taxon>
        <taxon>Actinomycetota</taxon>
        <taxon>Actinomycetes</taxon>
        <taxon>Geodermatophilales</taxon>
        <taxon>Geodermatophilaceae</taxon>
        <taxon>Geodermatophilus</taxon>
    </lineage>
</organism>
<protein>
    <submittedName>
        <fullName evidence="3">Anti-anti-sigma factor</fullName>
    </submittedName>
</protein>
<sequence length="155" mass="15923">MLHPPASPAAPDPDRLLSVSALPGPRPGSVVVEVIGEVDAYTAPLLDVCLDSQARQRGVREVVVDLSRVTSLGAAGVTVLARAHRRCGVRGARLVVHTGGRRRLLRALQLTGAPGSSAHPQSGGEPVPPSDGGNRSPPVTTSPAATATWSPTNSR</sequence>
<dbReference type="CDD" id="cd07043">
    <property type="entry name" value="STAS_anti-anti-sigma_factors"/>
    <property type="match status" value="1"/>
</dbReference>
<feature type="region of interest" description="Disordered" evidence="1">
    <location>
        <begin position="112"/>
        <end position="155"/>
    </location>
</feature>
<dbReference type="EMBL" id="FOIE01000001">
    <property type="protein sequence ID" value="SES74163.1"/>
    <property type="molecule type" value="Genomic_DNA"/>
</dbReference>
<feature type="compositionally biased region" description="Low complexity" evidence="1">
    <location>
        <begin position="136"/>
        <end position="155"/>
    </location>
</feature>
<evidence type="ECO:0000259" key="2">
    <source>
        <dbReference type="PROSITE" id="PS50801"/>
    </source>
</evidence>
<gene>
    <name evidence="3" type="ORF">SAMN04488546_0336</name>
</gene>
<dbReference type="InterPro" id="IPR002645">
    <property type="entry name" value="STAS_dom"/>
</dbReference>
<dbReference type="InterPro" id="IPR036513">
    <property type="entry name" value="STAS_dom_sf"/>
</dbReference>
<keyword evidence="4" id="KW-1185">Reference proteome</keyword>
<dbReference type="RefSeq" id="WP_245743250.1">
    <property type="nucleotide sequence ID" value="NZ_FOIE01000001.1"/>
</dbReference>
<dbReference type="Proteomes" id="UP000198507">
    <property type="component" value="Unassembled WGS sequence"/>
</dbReference>
<name>A0A1H9YYI0_9ACTN</name>
<evidence type="ECO:0000313" key="4">
    <source>
        <dbReference type="Proteomes" id="UP000198507"/>
    </source>
</evidence>
<accession>A0A1H9YYI0</accession>
<dbReference type="PROSITE" id="PS50801">
    <property type="entry name" value="STAS"/>
    <property type="match status" value="1"/>
</dbReference>
<dbReference type="AlphaFoldDB" id="A0A1H9YYI0"/>
<proteinExistence type="predicted"/>
<evidence type="ECO:0000256" key="1">
    <source>
        <dbReference type="SAM" id="MobiDB-lite"/>
    </source>
</evidence>
<dbReference type="Pfam" id="PF01740">
    <property type="entry name" value="STAS"/>
    <property type="match status" value="1"/>
</dbReference>
<reference evidence="4" key="1">
    <citation type="submission" date="2016-10" db="EMBL/GenBank/DDBJ databases">
        <authorList>
            <person name="Varghese N."/>
            <person name="Submissions S."/>
        </authorList>
    </citation>
    <scope>NUCLEOTIDE SEQUENCE [LARGE SCALE GENOMIC DNA]</scope>
    <source>
        <strain evidence="4">DSM 44209</strain>
    </source>
</reference>
<dbReference type="SUPFAM" id="SSF52091">
    <property type="entry name" value="SpoIIaa-like"/>
    <property type="match status" value="1"/>
</dbReference>
<feature type="domain" description="STAS" evidence="2">
    <location>
        <begin position="27"/>
        <end position="112"/>
    </location>
</feature>